<protein>
    <recommendedName>
        <fullName evidence="5">Myb-like domain-containing protein</fullName>
    </recommendedName>
</protein>
<keyword evidence="4" id="KW-1185">Reference proteome</keyword>
<evidence type="ECO:0000256" key="2">
    <source>
        <dbReference type="SAM" id="SignalP"/>
    </source>
</evidence>
<keyword evidence="2" id="KW-0732">Signal</keyword>
<evidence type="ECO:0008006" key="5">
    <source>
        <dbReference type="Google" id="ProtNLM"/>
    </source>
</evidence>
<feature type="signal peptide" evidence="2">
    <location>
        <begin position="1"/>
        <end position="25"/>
    </location>
</feature>
<proteinExistence type="predicted"/>
<name>A0A0L0VYN9_9BASI</name>
<sequence>MQSLKGWSSCSIFLFPLLFIPNNYQLHQCQSCSPYLWHERFSQYPMSNAEENTTGSISDEGVPFSDPISDEAVLLSDEGVPFSDPMSDEAVLLSDEGVPFSDAGSDLEETASIIGSLAKAIVHNTNTAEEIGDLLAQLKTPAVLADTLQSNFTPLDDPQDSHCKDPIKTCEEARSSMSVVRYFNSTEEAEDCRRSLSVAEPSSSVYVEEHSTTKRKNRENDSYEPPSSTEECSTTKRQKQGTDSHVPVASAEVVYAAQPSTAKMCRWSTQETIDMLNLMKSNPSSFIDKAFWLRTNDSLREAGHQDQTPSALRGKWDQCGATINTLKHLLKEEKTITFDEDAQTVHDPLQKAPKIIKALRVQLRSSVARKQKVGMIFTYPITMRIRMLGQPTCNIEN</sequence>
<comment type="caution">
    <text evidence="3">The sequence shown here is derived from an EMBL/GenBank/DDBJ whole genome shotgun (WGS) entry which is preliminary data.</text>
</comment>
<organism evidence="3 4">
    <name type="scientific">Puccinia striiformis f. sp. tritici PST-78</name>
    <dbReference type="NCBI Taxonomy" id="1165861"/>
    <lineage>
        <taxon>Eukaryota</taxon>
        <taxon>Fungi</taxon>
        <taxon>Dikarya</taxon>
        <taxon>Basidiomycota</taxon>
        <taxon>Pucciniomycotina</taxon>
        <taxon>Pucciniomycetes</taxon>
        <taxon>Pucciniales</taxon>
        <taxon>Pucciniaceae</taxon>
        <taxon>Puccinia</taxon>
    </lineage>
</organism>
<evidence type="ECO:0000313" key="4">
    <source>
        <dbReference type="Proteomes" id="UP000054564"/>
    </source>
</evidence>
<reference evidence="4" key="1">
    <citation type="submission" date="2014-03" db="EMBL/GenBank/DDBJ databases">
        <title>The Genome Sequence of Puccinia striiformis f. sp. tritici PST-78.</title>
        <authorList>
            <consortium name="The Broad Institute Genome Sequencing Platform"/>
            <person name="Cuomo C."/>
            <person name="Hulbert S."/>
            <person name="Chen X."/>
            <person name="Walker B."/>
            <person name="Young S.K."/>
            <person name="Zeng Q."/>
            <person name="Gargeya S."/>
            <person name="Fitzgerald M."/>
            <person name="Haas B."/>
            <person name="Abouelleil A."/>
            <person name="Alvarado L."/>
            <person name="Arachchi H.M."/>
            <person name="Berlin A.M."/>
            <person name="Chapman S.B."/>
            <person name="Goldberg J."/>
            <person name="Griggs A."/>
            <person name="Gujja S."/>
            <person name="Hansen M."/>
            <person name="Howarth C."/>
            <person name="Imamovic A."/>
            <person name="Larimer J."/>
            <person name="McCowan C."/>
            <person name="Montmayeur A."/>
            <person name="Murphy C."/>
            <person name="Neiman D."/>
            <person name="Pearson M."/>
            <person name="Priest M."/>
            <person name="Roberts A."/>
            <person name="Saif S."/>
            <person name="Shea T."/>
            <person name="Sisk P."/>
            <person name="Sykes S."/>
            <person name="Wortman J."/>
            <person name="Nusbaum C."/>
            <person name="Birren B."/>
        </authorList>
    </citation>
    <scope>NUCLEOTIDE SEQUENCE [LARGE SCALE GENOMIC DNA]</scope>
    <source>
        <strain evidence="4">race PST-78</strain>
    </source>
</reference>
<dbReference type="Proteomes" id="UP000054564">
    <property type="component" value="Unassembled WGS sequence"/>
</dbReference>
<evidence type="ECO:0000256" key="1">
    <source>
        <dbReference type="SAM" id="MobiDB-lite"/>
    </source>
</evidence>
<feature type="region of interest" description="Disordered" evidence="1">
    <location>
        <begin position="200"/>
        <end position="245"/>
    </location>
</feature>
<dbReference type="AlphaFoldDB" id="A0A0L0VYN9"/>
<accession>A0A0L0VYN9</accession>
<evidence type="ECO:0000313" key="3">
    <source>
        <dbReference type="EMBL" id="KNF04424.1"/>
    </source>
</evidence>
<gene>
    <name evidence="3" type="ORF">PSTG_02340</name>
</gene>
<feature type="chain" id="PRO_5005550130" description="Myb-like domain-containing protein" evidence="2">
    <location>
        <begin position="26"/>
        <end position="397"/>
    </location>
</feature>
<dbReference type="EMBL" id="AJIL01000012">
    <property type="protein sequence ID" value="KNF04424.1"/>
    <property type="molecule type" value="Genomic_DNA"/>
</dbReference>